<evidence type="ECO:0000256" key="1">
    <source>
        <dbReference type="ARBA" id="ARBA00010774"/>
    </source>
</evidence>
<feature type="region of interest" description="Disordered" evidence="3">
    <location>
        <begin position="32"/>
        <end position="59"/>
    </location>
</feature>
<feature type="compositionally biased region" description="Polar residues" evidence="3">
    <location>
        <begin position="50"/>
        <end position="59"/>
    </location>
</feature>
<dbReference type="eggNOG" id="KOG2338">
    <property type="taxonomic scope" value="Eukaryota"/>
</dbReference>
<gene>
    <name evidence="5" type="ordered locus">Ecym_4619</name>
</gene>
<dbReference type="InterPro" id="IPR050410">
    <property type="entry name" value="CCR4/nocturin_mRNA_transcr"/>
</dbReference>
<protein>
    <recommendedName>
        <fullName evidence="4">Endonuclease/exonuclease/phosphatase domain-containing protein</fullName>
    </recommendedName>
</protein>
<evidence type="ECO:0000313" key="6">
    <source>
        <dbReference type="Proteomes" id="UP000006790"/>
    </source>
</evidence>
<dbReference type="Gene3D" id="3.60.10.10">
    <property type="entry name" value="Endonuclease/exonuclease/phosphatase"/>
    <property type="match status" value="1"/>
</dbReference>
<dbReference type="InParanoid" id="G8JSC6"/>
<feature type="domain" description="Endonuclease/exonuclease/phosphatase" evidence="4">
    <location>
        <begin position="94"/>
        <end position="423"/>
    </location>
</feature>
<evidence type="ECO:0000313" key="5">
    <source>
        <dbReference type="EMBL" id="AET39648.1"/>
    </source>
</evidence>
<evidence type="ECO:0000256" key="3">
    <source>
        <dbReference type="SAM" id="MobiDB-lite"/>
    </source>
</evidence>
<accession>G8JSC6</accession>
<dbReference type="EMBL" id="CP002500">
    <property type="protein sequence ID" value="AET39648.1"/>
    <property type="molecule type" value="Genomic_DNA"/>
</dbReference>
<dbReference type="AlphaFoldDB" id="G8JSC6"/>
<dbReference type="InterPro" id="IPR005135">
    <property type="entry name" value="Endo/exonuclease/phosphatase"/>
</dbReference>
<name>G8JSC6_ERECY</name>
<dbReference type="SUPFAM" id="SSF56219">
    <property type="entry name" value="DNase I-like"/>
    <property type="match status" value="1"/>
</dbReference>
<dbReference type="Proteomes" id="UP000006790">
    <property type="component" value="Chromosome 4"/>
</dbReference>
<sequence length="487" mass="55305">MMQSPIISDEGGRLVNSMEQVEFKDGVVSTSVNFTDAPDGTEETARSGGQAATESNDQQMAPNITSLNLEFIARPMLPLKVTQTVHKGFSFSLMTYNCLAQSLIRRSLFPTSGRALKWTKRSMVLLKEFKHYNADVLCLQEIDYTQYYSFWMNRLSNLGYGSRFHRMDNKSHGVAIFWKKDLFIWMDQMLINFDNEDSGEIEPRKTTNNVGMILALGFSDKVKQSFPGTVKSGIIVGTSHLFWHPFGTYERTRQCYVILNKMKEFIHRVHLSQNEHHTDLTKWYPFFCGDFNSQPFDAPYLSITSKPVLYSGRAKTVIECSAAYKFPDLGAGARGANEDGGTVGEDRPVDPVPESFQPTAEVSSLVQKMEKLHNSLDMRAISLYAVAYKHVHPDNAGLDNERGEPEISNWAYTWRGLLDYIMYITPWQASNNVEVDSLESFEKLSHITVQEMLRMPPAKEMSSHGQPHDGEYPSDHLAMMCKLEVEM</sequence>
<keyword evidence="2" id="KW-0378">Hydrolase</keyword>
<keyword evidence="6" id="KW-1185">Reference proteome</keyword>
<dbReference type="OMA" id="PEISNWA"/>
<dbReference type="OrthoDB" id="428734at2759"/>
<dbReference type="Pfam" id="PF03372">
    <property type="entry name" value="Exo_endo_phos"/>
    <property type="match status" value="1"/>
</dbReference>
<dbReference type="GO" id="GO:0000175">
    <property type="term" value="F:3'-5'-RNA exonuclease activity"/>
    <property type="evidence" value="ECO:0007669"/>
    <property type="project" value="TreeGrafter"/>
</dbReference>
<organism evidence="5 6">
    <name type="scientific">Eremothecium cymbalariae (strain CBS 270.75 / DBVPG 7215 / KCTC 17166 / NRRL Y-17582)</name>
    <name type="common">Yeast</name>
    <dbReference type="NCBI Taxonomy" id="931890"/>
    <lineage>
        <taxon>Eukaryota</taxon>
        <taxon>Fungi</taxon>
        <taxon>Dikarya</taxon>
        <taxon>Ascomycota</taxon>
        <taxon>Saccharomycotina</taxon>
        <taxon>Saccharomycetes</taxon>
        <taxon>Saccharomycetales</taxon>
        <taxon>Saccharomycetaceae</taxon>
        <taxon>Eremothecium</taxon>
    </lineage>
</organism>
<dbReference type="GeneID" id="11472851"/>
<dbReference type="GO" id="GO:0006364">
    <property type="term" value="P:rRNA processing"/>
    <property type="evidence" value="ECO:0007669"/>
    <property type="project" value="EnsemblFungi"/>
</dbReference>
<evidence type="ECO:0000259" key="4">
    <source>
        <dbReference type="Pfam" id="PF03372"/>
    </source>
</evidence>
<dbReference type="InterPro" id="IPR036691">
    <property type="entry name" value="Endo/exonu/phosph_ase_sf"/>
</dbReference>
<dbReference type="RefSeq" id="XP_003646465.1">
    <property type="nucleotide sequence ID" value="XM_003646417.1"/>
</dbReference>
<dbReference type="PANTHER" id="PTHR12121">
    <property type="entry name" value="CARBON CATABOLITE REPRESSOR PROTEIN 4"/>
    <property type="match status" value="1"/>
</dbReference>
<dbReference type="PANTHER" id="PTHR12121:SF45">
    <property type="entry name" value="NOCTURNIN"/>
    <property type="match status" value="1"/>
</dbReference>
<reference evidence="6" key="1">
    <citation type="journal article" date="2012" name="G3 (Bethesda)">
        <title>Pichia sorbitophila, an interspecies yeast hybrid reveals early steps of genome resolution following polyploidization.</title>
        <authorList>
            <person name="Leh Louis V."/>
            <person name="Despons L."/>
            <person name="Friedrich A."/>
            <person name="Martin T."/>
            <person name="Durrens P."/>
            <person name="Casaregola S."/>
            <person name="Neuveglise C."/>
            <person name="Fairhead C."/>
            <person name="Marck C."/>
            <person name="Cruz J.A."/>
            <person name="Straub M.L."/>
            <person name="Kugler V."/>
            <person name="Sacerdot C."/>
            <person name="Uzunov Z."/>
            <person name="Thierry A."/>
            <person name="Weiss S."/>
            <person name="Bleykasten C."/>
            <person name="De Montigny J."/>
            <person name="Jacques N."/>
            <person name="Jung P."/>
            <person name="Lemaire M."/>
            <person name="Mallet S."/>
            <person name="Morel G."/>
            <person name="Richard G.F."/>
            <person name="Sarkar A."/>
            <person name="Savel G."/>
            <person name="Schacherer J."/>
            <person name="Seret M.L."/>
            <person name="Talla E."/>
            <person name="Samson G."/>
            <person name="Jubin C."/>
            <person name="Poulain J."/>
            <person name="Vacherie B."/>
            <person name="Barbe V."/>
            <person name="Pelletier E."/>
            <person name="Sherman D.J."/>
            <person name="Westhof E."/>
            <person name="Weissenbach J."/>
            <person name="Baret P.V."/>
            <person name="Wincker P."/>
            <person name="Gaillardin C."/>
            <person name="Dujon B."/>
            <person name="Souciet J.L."/>
        </authorList>
    </citation>
    <scope>NUCLEOTIDE SEQUENCE [LARGE SCALE GENOMIC DNA]</scope>
    <source>
        <strain evidence="6">CBS 270.75 / DBVPG 7215 / KCTC 17166 / NRRL Y-17582</strain>
    </source>
</reference>
<evidence type="ECO:0000256" key="2">
    <source>
        <dbReference type="ARBA" id="ARBA00022801"/>
    </source>
</evidence>
<dbReference type="HOGENOM" id="CLU_034867_0_0_1"/>
<comment type="similarity">
    <text evidence="1">Belongs to the CCR4/nocturin family.</text>
</comment>
<dbReference type="FunCoup" id="G8JSC6">
    <property type="interactions" value="461"/>
</dbReference>
<dbReference type="KEGG" id="erc:Ecym_4619"/>
<dbReference type="GO" id="GO:0004521">
    <property type="term" value="F:RNA endonuclease activity"/>
    <property type="evidence" value="ECO:0007669"/>
    <property type="project" value="EnsemblFungi"/>
</dbReference>
<proteinExistence type="inferred from homology"/>